<sequence length="434" mass="47975">PSPSSPLLKNPPNLSGQNMDGDGPPPAAPAPSVASVLGDDDLFREILLFLGFPNLLVRAALVSKRWLLHASDPVFLRRFRERNPPRLLGFYAGYPGRYQFVPLPQPRELVALSRRPASPCDGAFARGAERLIHCRNGRLLTAFRSRWRQLRGGRFKHYLLAPLLAGEAPTVLPPAPPPTHERAQARFTQMFLPEDGARDGITLVHLLMVSRKVYAEIYALGSGGWGVPGTAVIEVEHPHGTTFLEELLPPVHGKVFMVRTSGYILGLDLATSTFFTLELPVGVRRSYLLSCADDSGLYLVSAAGFQLSVWLNGMTGDGHGAAGWLLVDTFSIREGCTRFADQNQTLMPQDGDFLRVAAVGDNAEFVFLDYATYGVVLYVHLRSRVVEKVYEQAPYDHGNVHIGRIHISPFMMMWPPVFPALNRGHDKEQLSQHV</sequence>
<organism evidence="3 4">
    <name type="scientific">Aegilops tauschii subsp. strangulata</name>
    <name type="common">Goatgrass</name>
    <dbReference type="NCBI Taxonomy" id="200361"/>
    <lineage>
        <taxon>Eukaryota</taxon>
        <taxon>Viridiplantae</taxon>
        <taxon>Streptophyta</taxon>
        <taxon>Embryophyta</taxon>
        <taxon>Tracheophyta</taxon>
        <taxon>Spermatophyta</taxon>
        <taxon>Magnoliopsida</taxon>
        <taxon>Liliopsida</taxon>
        <taxon>Poales</taxon>
        <taxon>Poaceae</taxon>
        <taxon>BOP clade</taxon>
        <taxon>Pooideae</taxon>
        <taxon>Triticodae</taxon>
        <taxon>Triticeae</taxon>
        <taxon>Triticinae</taxon>
        <taxon>Aegilops</taxon>
    </lineage>
</organism>
<keyword evidence="4" id="KW-1185">Reference proteome</keyword>
<dbReference type="EnsemblPlants" id="AET3Gv21025900.14">
    <property type="protein sequence ID" value="AET3Gv21025900.14"/>
    <property type="gene ID" value="AET3Gv21025900"/>
</dbReference>
<dbReference type="EnsemblPlants" id="AET3Gv21025900.15">
    <property type="protein sequence ID" value="AET3Gv21025900.15"/>
    <property type="gene ID" value="AET3Gv21025900"/>
</dbReference>
<feature type="compositionally biased region" description="Low complexity" evidence="1">
    <location>
        <begin position="1"/>
        <end position="15"/>
    </location>
</feature>
<proteinExistence type="predicted"/>
<accession>A0A453GI40</accession>
<feature type="region of interest" description="Disordered" evidence="1">
    <location>
        <begin position="1"/>
        <end position="31"/>
    </location>
</feature>
<reference evidence="3" key="5">
    <citation type="journal article" date="2021" name="G3 (Bethesda)">
        <title>Aegilops tauschii genome assembly Aet v5.0 features greater sequence contiguity and improved annotation.</title>
        <authorList>
            <person name="Wang L."/>
            <person name="Zhu T."/>
            <person name="Rodriguez J.C."/>
            <person name="Deal K.R."/>
            <person name="Dubcovsky J."/>
            <person name="McGuire P.E."/>
            <person name="Lux T."/>
            <person name="Spannagl M."/>
            <person name="Mayer K.F.X."/>
            <person name="Baldrich P."/>
            <person name="Meyers B.C."/>
            <person name="Huo N."/>
            <person name="Gu Y.Q."/>
            <person name="Zhou H."/>
            <person name="Devos K.M."/>
            <person name="Bennetzen J.L."/>
            <person name="Unver T."/>
            <person name="Budak H."/>
            <person name="Gulick P.J."/>
            <person name="Galiba G."/>
            <person name="Kalapos B."/>
            <person name="Nelson D.R."/>
            <person name="Li P."/>
            <person name="You F.M."/>
            <person name="Luo M.C."/>
            <person name="Dvorak J."/>
        </authorList>
    </citation>
    <scope>NUCLEOTIDE SEQUENCE [LARGE SCALE GENOMIC DNA]</scope>
    <source>
        <strain evidence="3">cv. AL8/78</strain>
    </source>
</reference>
<dbReference type="Gramene" id="AET3Gv21025900.15">
    <property type="protein sequence ID" value="AET3Gv21025900.15"/>
    <property type="gene ID" value="AET3Gv21025900"/>
</dbReference>
<evidence type="ECO:0000313" key="3">
    <source>
        <dbReference type="EnsemblPlants" id="AET3Gv21025900.15"/>
    </source>
</evidence>
<dbReference type="Pfam" id="PF23635">
    <property type="entry name" value="Beta-prop_AT5G49610-like"/>
    <property type="match status" value="1"/>
</dbReference>
<evidence type="ECO:0000256" key="1">
    <source>
        <dbReference type="SAM" id="MobiDB-lite"/>
    </source>
</evidence>
<protein>
    <recommendedName>
        <fullName evidence="2">F-box protein AT5G49610-like beta-propeller domain-containing protein</fullName>
    </recommendedName>
</protein>
<dbReference type="PANTHER" id="PTHR33207">
    <property type="entry name" value="F-BOX DOMAIN CONTAINING PROTEIN-RELATED"/>
    <property type="match status" value="1"/>
</dbReference>
<dbReference type="Proteomes" id="UP000015105">
    <property type="component" value="Chromosome 3D"/>
</dbReference>
<reference evidence="3" key="4">
    <citation type="submission" date="2019-03" db="UniProtKB">
        <authorList>
            <consortium name="EnsemblPlants"/>
        </authorList>
    </citation>
    <scope>IDENTIFICATION</scope>
</reference>
<dbReference type="EnsemblPlants" id="AET3Gv21025900.13">
    <property type="protein sequence ID" value="AET3Gv21025900.13"/>
    <property type="gene ID" value="AET3Gv21025900"/>
</dbReference>
<dbReference type="Gramene" id="AET3Gv21025900.13">
    <property type="protein sequence ID" value="AET3Gv21025900.13"/>
    <property type="gene ID" value="AET3Gv21025900"/>
</dbReference>
<reference evidence="3" key="3">
    <citation type="journal article" date="2017" name="Nature">
        <title>Genome sequence of the progenitor of the wheat D genome Aegilops tauschii.</title>
        <authorList>
            <person name="Luo M.C."/>
            <person name="Gu Y.Q."/>
            <person name="Puiu D."/>
            <person name="Wang H."/>
            <person name="Twardziok S.O."/>
            <person name="Deal K.R."/>
            <person name="Huo N."/>
            <person name="Zhu T."/>
            <person name="Wang L."/>
            <person name="Wang Y."/>
            <person name="McGuire P.E."/>
            <person name="Liu S."/>
            <person name="Long H."/>
            <person name="Ramasamy R.K."/>
            <person name="Rodriguez J.C."/>
            <person name="Van S.L."/>
            <person name="Yuan L."/>
            <person name="Wang Z."/>
            <person name="Xia Z."/>
            <person name="Xiao L."/>
            <person name="Anderson O.D."/>
            <person name="Ouyang S."/>
            <person name="Liang Y."/>
            <person name="Zimin A.V."/>
            <person name="Pertea G."/>
            <person name="Qi P."/>
            <person name="Bennetzen J.L."/>
            <person name="Dai X."/>
            <person name="Dawson M.W."/>
            <person name="Muller H.G."/>
            <person name="Kugler K."/>
            <person name="Rivarola-Duarte L."/>
            <person name="Spannagl M."/>
            <person name="Mayer K.F.X."/>
            <person name="Lu F.H."/>
            <person name="Bevan M.W."/>
            <person name="Leroy P."/>
            <person name="Li P."/>
            <person name="You F.M."/>
            <person name="Sun Q."/>
            <person name="Liu Z."/>
            <person name="Lyons E."/>
            <person name="Wicker T."/>
            <person name="Salzberg S.L."/>
            <person name="Devos K.M."/>
            <person name="Dvorak J."/>
        </authorList>
    </citation>
    <scope>NUCLEOTIDE SEQUENCE [LARGE SCALE GENOMIC DNA]</scope>
    <source>
        <strain evidence="3">cv. AL8/78</strain>
    </source>
</reference>
<dbReference type="InterPro" id="IPR056594">
    <property type="entry name" value="AT5G49610-like_b-prop"/>
</dbReference>
<feature type="domain" description="F-box protein AT5G49610-like beta-propeller" evidence="2">
    <location>
        <begin position="131"/>
        <end position="418"/>
    </location>
</feature>
<evidence type="ECO:0000313" key="4">
    <source>
        <dbReference type="Proteomes" id="UP000015105"/>
    </source>
</evidence>
<dbReference type="Gramene" id="AET3Gv21025900.14">
    <property type="protein sequence ID" value="AET3Gv21025900.14"/>
    <property type="gene ID" value="AET3Gv21025900"/>
</dbReference>
<dbReference type="InterPro" id="IPR036047">
    <property type="entry name" value="F-box-like_dom_sf"/>
</dbReference>
<reference evidence="4" key="1">
    <citation type="journal article" date="2014" name="Science">
        <title>Ancient hybridizations among the ancestral genomes of bread wheat.</title>
        <authorList>
            <consortium name="International Wheat Genome Sequencing Consortium,"/>
            <person name="Marcussen T."/>
            <person name="Sandve S.R."/>
            <person name="Heier L."/>
            <person name="Spannagl M."/>
            <person name="Pfeifer M."/>
            <person name="Jakobsen K.S."/>
            <person name="Wulff B.B."/>
            <person name="Steuernagel B."/>
            <person name="Mayer K.F."/>
            <person name="Olsen O.A."/>
        </authorList>
    </citation>
    <scope>NUCLEOTIDE SEQUENCE [LARGE SCALE GENOMIC DNA]</scope>
    <source>
        <strain evidence="4">cv. AL8/78</strain>
    </source>
</reference>
<name>A0A453GI40_AEGTS</name>
<dbReference type="SUPFAM" id="SSF81383">
    <property type="entry name" value="F-box domain"/>
    <property type="match status" value="1"/>
</dbReference>
<dbReference type="AlphaFoldDB" id="A0A453GI40"/>
<evidence type="ECO:0000259" key="2">
    <source>
        <dbReference type="Pfam" id="PF23635"/>
    </source>
</evidence>
<reference evidence="4" key="2">
    <citation type="journal article" date="2017" name="Nat. Plants">
        <title>The Aegilops tauschii genome reveals multiple impacts of transposons.</title>
        <authorList>
            <person name="Zhao G."/>
            <person name="Zou C."/>
            <person name="Li K."/>
            <person name="Wang K."/>
            <person name="Li T."/>
            <person name="Gao L."/>
            <person name="Zhang X."/>
            <person name="Wang H."/>
            <person name="Yang Z."/>
            <person name="Liu X."/>
            <person name="Jiang W."/>
            <person name="Mao L."/>
            <person name="Kong X."/>
            <person name="Jiao Y."/>
            <person name="Jia J."/>
        </authorList>
    </citation>
    <scope>NUCLEOTIDE SEQUENCE [LARGE SCALE GENOMIC DNA]</scope>
    <source>
        <strain evidence="4">cv. AL8/78</strain>
    </source>
</reference>